<reference evidence="2 3" key="1">
    <citation type="submission" date="2016-11" db="EMBL/GenBank/DDBJ databases">
        <title>Description of two novel members of the family Erysipelotrichaceae: Ileibacterium lipovorans gen. nov., sp. nov. and Dubosiella newyorkensis, gen. nov., sp. nov.</title>
        <authorList>
            <person name="Cox L.M."/>
            <person name="Sohn J."/>
            <person name="Tyrrell K.L."/>
            <person name="Citron D.M."/>
            <person name="Lawson P.A."/>
            <person name="Patel N.B."/>
            <person name="Iizumi T."/>
            <person name="Perez-Perez G.I."/>
            <person name="Goldstein E.J."/>
            <person name="Blaser M.J."/>
        </authorList>
    </citation>
    <scope>NUCLEOTIDE SEQUENCE [LARGE SCALE GENOMIC DNA]</scope>
    <source>
        <strain evidence="2 3">NYU-BL-A4</strain>
    </source>
</reference>
<dbReference type="InterPro" id="IPR016181">
    <property type="entry name" value="Acyl_CoA_acyltransferase"/>
</dbReference>
<dbReference type="Proteomes" id="UP000186705">
    <property type="component" value="Unassembled WGS sequence"/>
</dbReference>
<name>A0A1U7NNL9_9FIRM</name>
<dbReference type="Gene3D" id="3.40.630.30">
    <property type="match status" value="1"/>
</dbReference>
<dbReference type="GeneID" id="78275192"/>
<dbReference type="OrthoDB" id="9796381at2"/>
<dbReference type="PROSITE" id="PS51186">
    <property type="entry name" value="GNAT"/>
    <property type="match status" value="1"/>
</dbReference>
<dbReference type="EMBL" id="MPKA01000057">
    <property type="protein sequence ID" value="OLU46929.1"/>
    <property type="molecule type" value="Genomic_DNA"/>
</dbReference>
<accession>A0A1U7NNL9</accession>
<organism evidence="2 3">
    <name type="scientific">Dubosiella newyorkensis</name>
    <dbReference type="NCBI Taxonomy" id="1862672"/>
    <lineage>
        <taxon>Bacteria</taxon>
        <taxon>Bacillati</taxon>
        <taxon>Bacillota</taxon>
        <taxon>Erysipelotrichia</taxon>
        <taxon>Erysipelotrichales</taxon>
        <taxon>Erysipelotrichaceae</taxon>
        <taxon>Dubosiella</taxon>
    </lineage>
</organism>
<dbReference type="STRING" id="1862672.BO225_04410"/>
<comment type="caution">
    <text evidence="2">The sequence shown here is derived from an EMBL/GenBank/DDBJ whole genome shotgun (WGS) entry which is preliminary data.</text>
</comment>
<keyword evidence="3" id="KW-1185">Reference proteome</keyword>
<evidence type="ECO:0000313" key="2">
    <source>
        <dbReference type="EMBL" id="OLU46929.1"/>
    </source>
</evidence>
<gene>
    <name evidence="2" type="ORF">BO225_04410</name>
</gene>
<dbReference type="AlphaFoldDB" id="A0A1U7NNL9"/>
<dbReference type="InterPro" id="IPR000182">
    <property type="entry name" value="GNAT_dom"/>
</dbReference>
<dbReference type="GO" id="GO:0016747">
    <property type="term" value="F:acyltransferase activity, transferring groups other than amino-acyl groups"/>
    <property type="evidence" value="ECO:0007669"/>
    <property type="project" value="InterPro"/>
</dbReference>
<proteinExistence type="predicted"/>
<dbReference type="RefSeq" id="WP_076341077.1">
    <property type="nucleotide sequence ID" value="NZ_CAJTMI010000018.1"/>
</dbReference>
<dbReference type="SUPFAM" id="SSF55729">
    <property type="entry name" value="Acyl-CoA N-acyltransferases (Nat)"/>
    <property type="match status" value="1"/>
</dbReference>
<evidence type="ECO:0000259" key="1">
    <source>
        <dbReference type="PROSITE" id="PS51186"/>
    </source>
</evidence>
<protein>
    <recommendedName>
        <fullName evidence="1">N-acetyltransferase domain-containing protein</fullName>
    </recommendedName>
</protein>
<feature type="domain" description="N-acetyltransferase" evidence="1">
    <location>
        <begin position="1"/>
        <end position="163"/>
    </location>
</feature>
<sequence length="164" mass="19039">MRIRNAKSTDLEQLEQLYENARNYMHTHGNPNQWNDGHPNQKDLKEDILKEQLYIVESVDGIEGAFVYYEGIDPTYIKIEGEWLNEEPYAVLHKVASAGKKKRIGDTILQYGIHRSNNVKIDTHADNIPMQKCILRNGFQYAGIIYLANGDPRNAYQFSRLEKR</sequence>
<evidence type="ECO:0000313" key="3">
    <source>
        <dbReference type="Proteomes" id="UP000186705"/>
    </source>
</evidence>